<dbReference type="AlphaFoldDB" id="A0AAP0MV74"/>
<organism evidence="8 9">
    <name type="scientific">Citrus x changshan-huyou</name>
    <dbReference type="NCBI Taxonomy" id="2935761"/>
    <lineage>
        <taxon>Eukaryota</taxon>
        <taxon>Viridiplantae</taxon>
        <taxon>Streptophyta</taxon>
        <taxon>Embryophyta</taxon>
        <taxon>Tracheophyta</taxon>
        <taxon>Spermatophyta</taxon>
        <taxon>Magnoliopsida</taxon>
        <taxon>eudicotyledons</taxon>
        <taxon>Gunneridae</taxon>
        <taxon>Pentapetalae</taxon>
        <taxon>rosids</taxon>
        <taxon>malvids</taxon>
        <taxon>Sapindales</taxon>
        <taxon>Rutaceae</taxon>
        <taxon>Aurantioideae</taxon>
        <taxon>Citrus</taxon>
    </lineage>
</organism>
<evidence type="ECO:0000256" key="3">
    <source>
        <dbReference type="ARBA" id="ARBA00022525"/>
    </source>
</evidence>
<dbReference type="Gene3D" id="3.40.50.1110">
    <property type="entry name" value="SGNH hydrolase"/>
    <property type="match status" value="2"/>
</dbReference>
<dbReference type="PANTHER" id="PTHR45650:SF9">
    <property type="entry name" value="SGNH HYDROLASE-TYPE ESTERASE DOMAIN-CONTAINING PROTEIN"/>
    <property type="match status" value="1"/>
</dbReference>
<keyword evidence="5" id="KW-0378">Hydrolase</keyword>
<proteinExistence type="inferred from homology"/>
<keyword evidence="6" id="KW-0442">Lipid degradation</keyword>
<evidence type="ECO:0000256" key="4">
    <source>
        <dbReference type="ARBA" id="ARBA00022729"/>
    </source>
</evidence>
<dbReference type="Pfam" id="PF00657">
    <property type="entry name" value="Lipase_GDSL"/>
    <property type="match status" value="1"/>
</dbReference>
<protein>
    <submittedName>
        <fullName evidence="8">Uncharacterized protein</fullName>
    </submittedName>
</protein>
<evidence type="ECO:0000256" key="1">
    <source>
        <dbReference type="ARBA" id="ARBA00004613"/>
    </source>
</evidence>
<evidence type="ECO:0000313" key="8">
    <source>
        <dbReference type="EMBL" id="KAK9223995.1"/>
    </source>
</evidence>
<dbReference type="InterPro" id="IPR051238">
    <property type="entry name" value="GDSL_esterase/lipase"/>
</dbReference>
<dbReference type="InterPro" id="IPR001087">
    <property type="entry name" value="GDSL"/>
</dbReference>
<evidence type="ECO:0000256" key="6">
    <source>
        <dbReference type="ARBA" id="ARBA00022963"/>
    </source>
</evidence>
<dbReference type="EMBL" id="JBCGBO010000002">
    <property type="protein sequence ID" value="KAK9223995.1"/>
    <property type="molecule type" value="Genomic_DNA"/>
</dbReference>
<name>A0AAP0MV74_9ROSI</name>
<sequence>MHAMAGFKVIDAPCCKTVGNLTSTPFRSARKNRNEYRFWDEFHTTEAMNRFGQRALNAAHPSDAYPFSERCSLYCKTSLIRTEFICLANMACETKSCCWNWVMAFVFISVFNLQSPVWGKPAVPCYFVFGDSLVDSGNNNNLATDAKVNYWPYGIDFPKGPTGRFCNGRTIADVTAERLGFDDYIPPFATANGPEIIKGVNYASGSAGIRDETGSHQGVCISLNKQLKNHKIIISRIAGFLGSYHSAYEHLKKCLYSFTIGSNDYINNYFLPQFYNSSQLYTPSAYARILSQQYSRQLKTLHRYGARKVTLAGIGAIGCTPNATSYYGTNGSLCVDKMNSAVQLFNKRLVTLVDQLNVKHQDSKFIALNTLVQTPPGFRPGFNMSTLRCCDVNDFGLCIRTKSPCSQRATHIFWDSFHPAEVLNLIAANKAFHSEATSDAYPTDIQRLVHFNPEAHSTRS</sequence>
<accession>A0AAP0MV74</accession>
<comment type="subcellular location">
    <subcellularLocation>
        <location evidence="1">Secreted</location>
    </subcellularLocation>
</comment>
<dbReference type="GO" id="GO:0016788">
    <property type="term" value="F:hydrolase activity, acting on ester bonds"/>
    <property type="evidence" value="ECO:0007669"/>
    <property type="project" value="InterPro"/>
</dbReference>
<reference evidence="8 9" key="1">
    <citation type="submission" date="2024-05" db="EMBL/GenBank/DDBJ databases">
        <title>Haplotype-resolved chromosome-level genome assembly of Huyou (Citrus changshanensis).</title>
        <authorList>
            <person name="Miao C."/>
            <person name="Chen W."/>
            <person name="Wu Y."/>
            <person name="Wang L."/>
            <person name="Zhao S."/>
            <person name="Grierson D."/>
            <person name="Xu C."/>
            <person name="Chen K."/>
        </authorList>
    </citation>
    <scope>NUCLEOTIDE SEQUENCE [LARGE SCALE GENOMIC DNA]</scope>
    <source>
        <strain evidence="8">01-14</strain>
        <tissue evidence="8">Leaf</tissue>
    </source>
</reference>
<dbReference type="GO" id="GO:0005576">
    <property type="term" value="C:extracellular region"/>
    <property type="evidence" value="ECO:0007669"/>
    <property type="project" value="UniProtKB-SubCell"/>
</dbReference>
<keyword evidence="9" id="KW-1185">Reference proteome</keyword>
<dbReference type="GO" id="GO:0016042">
    <property type="term" value="P:lipid catabolic process"/>
    <property type="evidence" value="ECO:0007669"/>
    <property type="project" value="UniProtKB-KW"/>
</dbReference>
<evidence type="ECO:0000313" key="9">
    <source>
        <dbReference type="Proteomes" id="UP001428341"/>
    </source>
</evidence>
<evidence type="ECO:0000256" key="2">
    <source>
        <dbReference type="ARBA" id="ARBA00008668"/>
    </source>
</evidence>
<dbReference type="InterPro" id="IPR035669">
    <property type="entry name" value="SGNH_plant_lipase-like"/>
</dbReference>
<gene>
    <name evidence="8" type="ORF">WN944_012444</name>
</gene>
<evidence type="ECO:0000256" key="5">
    <source>
        <dbReference type="ARBA" id="ARBA00022801"/>
    </source>
</evidence>
<keyword evidence="4" id="KW-0732">Signal</keyword>
<dbReference type="PANTHER" id="PTHR45650">
    <property type="entry name" value="GDSL-LIKE LIPASE/ACYLHYDROLASE-RELATED"/>
    <property type="match status" value="1"/>
</dbReference>
<dbReference type="CDD" id="cd01837">
    <property type="entry name" value="SGNH_plant_lipase_like"/>
    <property type="match status" value="1"/>
</dbReference>
<evidence type="ECO:0000256" key="7">
    <source>
        <dbReference type="ARBA" id="ARBA00023098"/>
    </source>
</evidence>
<keyword evidence="7" id="KW-0443">Lipid metabolism</keyword>
<comment type="caution">
    <text evidence="8">The sequence shown here is derived from an EMBL/GenBank/DDBJ whole genome shotgun (WGS) entry which is preliminary data.</text>
</comment>
<comment type="similarity">
    <text evidence="2">Belongs to the 'GDSL' lipolytic enzyme family.</text>
</comment>
<dbReference type="Proteomes" id="UP001428341">
    <property type="component" value="Unassembled WGS sequence"/>
</dbReference>
<keyword evidence="3" id="KW-0964">Secreted</keyword>
<dbReference type="InterPro" id="IPR036514">
    <property type="entry name" value="SGNH_hydro_sf"/>
</dbReference>